<dbReference type="InterPro" id="IPR052189">
    <property type="entry name" value="L-asp_N-monooxygenase_NS-form"/>
</dbReference>
<dbReference type="InterPro" id="IPR036188">
    <property type="entry name" value="FAD/NAD-bd_sf"/>
</dbReference>
<dbReference type="Proteomes" id="UP000584824">
    <property type="component" value="Unassembled WGS sequence"/>
</dbReference>
<dbReference type="PANTHER" id="PTHR40254">
    <property type="entry name" value="BLR0577 PROTEIN"/>
    <property type="match status" value="1"/>
</dbReference>
<reference evidence="3 4" key="1">
    <citation type="submission" date="2020-08" db="EMBL/GenBank/DDBJ databases">
        <title>Genomic Encyclopedia of Type Strains, Phase IV (KMG-IV): sequencing the most valuable type-strain genomes for metagenomic binning, comparative biology and taxonomic classification.</title>
        <authorList>
            <person name="Goeker M."/>
        </authorList>
    </citation>
    <scope>NUCLEOTIDE SEQUENCE [LARGE SCALE GENOMIC DNA]</scope>
    <source>
        <strain evidence="3 4">DSM 26385</strain>
    </source>
</reference>
<dbReference type="Pfam" id="PF13454">
    <property type="entry name" value="NAD_binding_9"/>
    <property type="match status" value="1"/>
</dbReference>
<dbReference type="PANTHER" id="PTHR40254:SF1">
    <property type="entry name" value="BLR0577 PROTEIN"/>
    <property type="match status" value="1"/>
</dbReference>
<proteinExistence type="predicted"/>
<keyword evidence="1" id="KW-0812">Transmembrane</keyword>
<evidence type="ECO:0000313" key="3">
    <source>
        <dbReference type="EMBL" id="MBB4104535.1"/>
    </source>
</evidence>
<dbReference type="RefSeq" id="WP_183793611.1">
    <property type="nucleotide sequence ID" value="NZ_JACIDU010000012.1"/>
</dbReference>
<dbReference type="Gene3D" id="3.50.50.60">
    <property type="entry name" value="FAD/NAD(P)-binding domain"/>
    <property type="match status" value="1"/>
</dbReference>
<evidence type="ECO:0000256" key="1">
    <source>
        <dbReference type="SAM" id="Phobius"/>
    </source>
</evidence>
<dbReference type="AlphaFoldDB" id="A0A7W6K3I0"/>
<keyword evidence="1" id="KW-0472">Membrane</keyword>
<feature type="transmembrane region" description="Helical" evidence="1">
    <location>
        <begin position="6"/>
        <end position="27"/>
    </location>
</feature>
<feature type="domain" description="FAD-dependent urate hydroxylase HpyO/Asp monooxygenase CreE-like FAD/NAD(P)-binding" evidence="2">
    <location>
        <begin position="11"/>
        <end position="163"/>
    </location>
</feature>
<accession>A0A7W6K3I0</accession>
<evidence type="ECO:0000313" key="4">
    <source>
        <dbReference type="Proteomes" id="UP000584824"/>
    </source>
</evidence>
<comment type="caution">
    <text evidence="3">The sequence shown here is derived from an EMBL/GenBank/DDBJ whole genome shotgun (WGS) entry which is preliminary data.</text>
</comment>
<gene>
    <name evidence="3" type="ORF">GGQ66_003112</name>
</gene>
<evidence type="ECO:0000259" key="2">
    <source>
        <dbReference type="Pfam" id="PF13454"/>
    </source>
</evidence>
<keyword evidence="4" id="KW-1185">Reference proteome</keyword>
<organism evidence="3 4">
    <name type="scientific">Allorhizobium borbori</name>
    <dbReference type="NCBI Taxonomy" id="485907"/>
    <lineage>
        <taxon>Bacteria</taxon>
        <taxon>Pseudomonadati</taxon>
        <taxon>Pseudomonadota</taxon>
        <taxon>Alphaproteobacteria</taxon>
        <taxon>Hyphomicrobiales</taxon>
        <taxon>Rhizobiaceae</taxon>
        <taxon>Rhizobium/Agrobacterium group</taxon>
        <taxon>Allorhizobium</taxon>
    </lineage>
</organism>
<protein>
    <submittedName>
        <fullName evidence="3">Putative NAD(P)/FAD-binding protein YdhS</fullName>
    </submittedName>
</protein>
<name>A0A7W6K3I0_9HYPH</name>
<dbReference type="InterPro" id="IPR038732">
    <property type="entry name" value="HpyO/CreE_NAD-binding"/>
</dbReference>
<dbReference type="SUPFAM" id="SSF51905">
    <property type="entry name" value="FAD/NAD(P)-binding domain"/>
    <property type="match status" value="1"/>
</dbReference>
<sequence>MADQTPLATIAIIGGGFTGAAVALHLAERFSPDKARIIVFEPRERLGAGLAYDTADPVHRINVPAARMSIHPDDPEDFSRWLEQTEELKADPQAFTAEGVPFPRRQAFGLYIAARLAPFVASGAVEHWRSTAVEANQVDGLWTIRTGDGRQVQAHGVVLAVSHPAPSLPASLRAIENHPGLVADATRPNALTKVSPQARVLVVGNGLTAADVIASLKERGHRGSILSISRRGLRSRGHPSIEQSVALDLTTTPSQRASHLLNRIRQAVREANAAGLTWHPVLDAVRAQGQEIWKSLPVSERRRIARHIRPFWDVHRFRIAPQVEKALDDAIADGSLTVKAASLHGAEAVGDAIRVILKERGSTEPGSQDFDTVIVTTGPAHGGILQSQPLLASLAAKGRLALCPTGLGLLCDRQSRALAVTGGADDTLLIAGPLARGTFGELMGLPQVSERALFIAEKAANLIETKQFSCRKQRAL</sequence>
<dbReference type="EMBL" id="JACIDU010000012">
    <property type="protein sequence ID" value="MBB4104535.1"/>
    <property type="molecule type" value="Genomic_DNA"/>
</dbReference>
<keyword evidence="1" id="KW-1133">Transmembrane helix</keyword>